<sequence length="149" mass="16818">MLLDPTPSEALTSHPPSTTEASDDERGKEAINVTTREEWVSRVEVTRQAVEILGQRMNEAPTSVTELRLFLGLAKYNRRVWSAAEPKVSGGNSEKSRSCIFDFSKTPESYGCLELCRWWSLNARENTRIALEAMKLNEARAMLSGRRNK</sequence>
<comment type="caution">
    <text evidence="2">The sequence shown here is derived from an EMBL/GenBank/DDBJ whole genome shotgun (WGS) entry which is preliminary data.</text>
</comment>
<feature type="compositionally biased region" description="Polar residues" evidence="1">
    <location>
        <begin position="9"/>
        <end position="20"/>
    </location>
</feature>
<keyword evidence="3" id="KW-1185">Reference proteome</keyword>
<evidence type="ECO:0000313" key="2">
    <source>
        <dbReference type="EMBL" id="KAG5618698.1"/>
    </source>
</evidence>
<accession>A0A9J6A2Z8</accession>
<feature type="region of interest" description="Disordered" evidence="1">
    <location>
        <begin position="1"/>
        <end position="28"/>
    </location>
</feature>
<evidence type="ECO:0000256" key="1">
    <source>
        <dbReference type="SAM" id="MobiDB-lite"/>
    </source>
</evidence>
<gene>
    <name evidence="2" type="ORF">H5410_018522</name>
</gene>
<dbReference type="EMBL" id="JACXVP010000003">
    <property type="protein sequence ID" value="KAG5618698.1"/>
    <property type="molecule type" value="Genomic_DNA"/>
</dbReference>
<organism evidence="2 3">
    <name type="scientific">Solanum commersonii</name>
    <name type="common">Commerson's wild potato</name>
    <name type="synonym">Commerson's nightshade</name>
    <dbReference type="NCBI Taxonomy" id="4109"/>
    <lineage>
        <taxon>Eukaryota</taxon>
        <taxon>Viridiplantae</taxon>
        <taxon>Streptophyta</taxon>
        <taxon>Embryophyta</taxon>
        <taxon>Tracheophyta</taxon>
        <taxon>Spermatophyta</taxon>
        <taxon>Magnoliopsida</taxon>
        <taxon>eudicotyledons</taxon>
        <taxon>Gunneridae</taxon>
        <taxon>Pentapetalae</taxon>
        <taxon>asterids</taxon>
        <taxon>lamiids</taxon>
        <taxon>Solanales</taxon>
        <taxon>Solanaceae</taxon>
        <taxon>Solanoideae</taxon>
        <taxon>Solaneae</taxon>
        <taxon>Solanum</taxon>
    </lineage>
</organism>
<dbReference type="Proteomes" id="UP000824120">
    <property type="component" value="Chromosome 3"/>
</dbReference>
<proteinExistence type="predicted"/>
<evidence type="ECO:0000313" key="3">
    <source>
        <dbReference type="Proteomes" id="UP000824120"/>
    </source>
</evidence>
<name>A0A9J6A2Z8_SOLCO</name>
<dbReference type="AlphaFoldDB" id="A0A9J6A2Z8"/>
<reference evidence="2 3" key="1">
    <citation type="submission" date="2020-09" db="EMBL/GenBank/DDBJ databases">
        <title>De no assembly of potato wild relative species, Solanum commersonii.</title>
        <authorList>
            <person name="Cho K."/>
        </authorList>
    </citation>
    <scope>NUCLEOTIDE SEQUENCE [LARGE SCALE GENOMIC DNA]</scope>
    <source>
        <strain evidence="2">LZ3.2</strain>
        <tissue evidence="2">Leaf</tissue>
    </source>
</reference>
<protein>
    <submittedName>
        <fullName evidence="2">Uncharacterized protein</fullName>
    </submittedName>
</protein>